<accession>A0A7G7GE27</accession>
<protein>
    <submittedName>
        <fullName evidence="1">Uncharacterized protein</fullName>
    </submittedName>
</protein>
<dbReference type="AlphaFoldDB" id="A0A7G7GE27"/>
<dbReference type="Proteomes" id="UP000515237">
    <property type="component" value="Chromosome"/>
</dbReference>
<organism evidence="1 2">
    <name type="scientific">Adhaeribacter swui</name>
    <dbReference type="NCBI Taxonomy" id="2086471"/>
    <lineage>
        <taxon>Bacteria</taxon>
        <taxon>Pseudomonadati</taxon>
        <taxon>Bacteroidota</taxon>
        <taxon>Cytophagia</taxon>
        <taxon>Cytophagales</taxon>
        <taxon>Hymenobacteraceae</taxon>
        <taxon>Adhaeribacter</taxon>
    </lineage>
</organism>
<name>A0A7G7GE27_9BACT</name>
<sequence length="57" mass="6612">MKKEKDRLALNLKKLATLELPSDSLKKPDTAPKQKLQLLKKEALTKEILFQHWPSDN</sequence>
<evidence type="ECO:0000313" key="2">
    <source>
        <dbReference type="Proteomes" id="UP000515237"/>
    </source>
</evidence>
<evidence type="ECO:0000313" key="1">
    <source>
        <dbReference type="EMBL" id="QNF35411.1"/>
    </source>
</evidence>
<proteinExistence type="predicted"/>
<gene>
    <name evidence="1" type="ORF">HUW51_22845</name>
</gene>
<reference evidence="1 2" key="1">
    <citation type="journal article" date="2018" name="Int. J. Syst. Evol. Microbiol.">
        <title>Adhaeribacter swui sp. nov., isolated from wet mud.</title>
        <authorList>
            <person name="Kim D.U."/>
            <person name="Kim K.W."/>
            <person name="Kang M.S."/>
            <person name="Kim J.Y."/>
            <person name="Jang J.H."/>
            <person name="Kim M.K."/>
        </authorList>
    </citation>
    <scope>NUCLEOTIDE SEQUENCE [LARGE SCALE GENOMIC DNA]</scope>
    <source>
        <strain evidence="1 2">KCTC 52873</strain>
    </source>
</reference>
<dbReference type="RefSeq" id="WP_185271902.1">
    <property type="nucleotide sequence ID" value="NZ_CP055156.1"/>
</dbReference>
<keyword evidence="2" id="KW-1185">Reference proteome</keyword>
<dbReference type="EMBL" id="CP055156">
    <property type="protein sequence ID" value="QNF35411.1"/>
    <property type="molecule type" value="Genomic_DNA"/>
</dbReference>
<dbReference type="KEGG" id="aswu:HUW51_22845"/>